<dbReference type="SMART" id="SM01012">
    <property type="entry name" value="ANTAR"/>
    <property type="match status" value="1"/>
</dbReference>
<dbReference type="PROSITE" id="PS50921">
    <property type="entry name" value="ANTAR"/>
    <property type="match status" value="1"/>
</dbReference>
<name>A0A7W9PR09_9ACTN</name>
<dbReference type="EMBL" id="JACHJK010000003">
    <property type="protein sequence ID" value="MBB5926350.1"/>
    <property type="molecule type" value="Genomic_DNA"/>
</dbReference>
<feature type="domain" description="ANTAR" evidence="2">
    <location>
        <begin position="21"/>
        <end position="82"/>
    </location>
</feature>
<sequence>MTSPAHDATPATAEGRLRAEVERLGNENRLLHQEPTSHAVVDQAIGVLAAPGQIAPQDGFSVLREVYQHTNTRLTAIADQILKNAQGPTLPEVQRLHLRAALARHVGPRSGGPRSESGQTCSLKFPNPRATARGQASWRCPTVAAPPPQWTAQRPGHDFATVLAHELHRMIEALVRGPMQAQRLRHTSGSKNSCERGRALRESRTCRAAPPKNSLPTFKD</sequence>
<protein>
    <recommendedName>
        <fullName evidence="2">ANTAR domain-containing protein</fullName>
    </recommendedName>
</protein>
<gene>
    <name evidence="3" type="ORF">FHS34_001806</name>
</gene>
<keyword evidence="4" id="KW-1185">Reference proteome</keyword>
<feature type="compositionally biased region" description="Basic and acidic residues" evidence="1">
    <location>
        <begin position="193"/>
        <end position="205"/>
    </location>
</feature>
<feature type="region of interest" description="Disordered" evidence="1">
    <location>
        <begin position="181"/>
        <end position="220"/>
    </location>
</feature>
<proteinExistence type="predicted"/>
<dbReference type="AlphaFoldDB" id="A0A7W9PR09"/>
<evidence type="ECO:0000313" key="4">
    <source>
        <dbReference type="Proteomes" id="UP000585836"/>
    </source>
</evidence>
<dbReference type="Proteomes" id="UP000585836">
    <property type="component" value="Unassembled WGS sequence"/>
</dbReference>
<comment type="caution">
    <text evidence="3">The sequence shown here is derived from an EMBL/GenBank/DDBJ whole genome shotgun (WGS) entry which is preliminary data.</text>
</comment>
<dbReference type="GO" id="GO:0003723">
    <property type="term" value="F:RNA binding"/>
    <property type="evidence" value="ECO:0007669"/>
    <property type="project" value="InterPro"/>
</dbReference>
<reference evidence="3 4" key="1">
    <citation type="submission" date="2020-08" db="EMBL/GenBank/DDBJ databases">
        <title>Genomic Encyclopedia of Type Strains, Phase III (KMG-III): the genomes of soil and plant-associated and newly described type strains.</title>
        <authorList>
            <person name="Whitman W."/>
        </authorList>
    </citation>
    <scope>NUCLEOTIDE SEQUENCE [LARGE SCALE GENOMIC DNA]</scope>
    <source>
        <strain evidence="3 4">CECT 3313</strain>
    </source>
</reference>
<dbReference type="Gene3D" id="1.10.10.10">
    <property type="entry name" value="Winged helix-like DNA-binding domain superfamily/Winged helix DNA-binding domain"/>
    <property type="match status" value="1"/>
</dbReference>
<organism evidence="3 4">
    <name type="scientific">Streptomyces echinatus</name>
    <dbReference type="NCBI Taxonomy" id="67293"/>
    <lineage>
        <taxon>Bacteria</taxon>
        <taxon>Bacillati</taxon>
        <taxon>Actinomycetota</taxon>
        <taxon>Actinomycetes</taxon>
        <taxon>Kitasatosporales</taxon>
        <taxon>Streptomycetaceae</taxon>
        <taxon>Streptomyces</taxon>
    </lineage>
</organism>
<feature type="region of interest" description="Disordered" evidence="1">
    <location>
        <begin position="105"/>
        <end position="128"/>
    </location>
</feature>
<accession>A0A7W9PR09</accession>
<dbReference type="InterPro" id="IPR036388">
    <property type="entry name" value="WH-like_DNA-bd_sf"/>
</dbReference>
<dbReference type="InterPro" id="IPR005561">
    <property type="entry name" value="ANTAR"/>
</dbReference>
<evidence type="ECO:0000256" key="1">
    <source>
        <dbReference type="SAM" id="MobiDB-lite"/>
    </source>
</evidence>
<dbReference type="Pfam" id="PF03861">
    <property type="entry name" value="ANTAR"/>
    <property type="match status" value="1"/>
</dbReference>
<evidence type="ECO:0000313" key="3">
    <source>
        <dbReference type="EMBL" id="MBB5926350.1"/>
    </source>
</evidence>
<evidence type="ECO:0000259" key="2">
    <source>
        <dbReference type="PROSITE" id="PS50921"/>
    </source>
</evidence>